<dbReference type="Proteomes" id="UP000199568">
    <property type="component" value="Unassembled WGS sequence"/>
</dbReference>
<feature type="transmembrane region" description="Helical" evidence="1">
    <location>
        <begin position="541"/>
        <end position="557"/>
    </location>
</feature>
<evidence type="ECO:0000313" key="3">
    <source>
        <dbReference type="Proteomes" id="UP000199568"/>
    </source>
</evidence>
<accession>A0A1I0BGS8</accession>
<keyword evidence="3" id="KW-1185">Reference proteome</keyword>
<dbReference type="OrthoDB" id="3805529at2"/>
<evidence type="ECO:0000313" key="2">
    <source>
        <dbReference type="EMBL" id="SET06169.1"/>
    </source>
</evidence>
<sequence>MKKNIVIITLLIVSVLALSLTLSARVAVESNNKVVDVVLDYSEFRDMAAQSEKPLTWWLEKFESLGVQYVGLQEENLESLMIKNNQLQILMGWQLLQEAEWRNLYPSEVEYYIDHEGISEFDVFIATKSQEVYDFISNGLKSRYTSDKFQILSEEGYYTILLKGNIRDALYRNNFKLEDAEGKLSIPRHKPYSSKLLQVGLGFDTDKINVIRESGLEVLPRPFTYIDWMTEEYMEATFADIEAYDMKPPVFLFSGGAVLGYPNIEIIANYMIENNIAAGLIETSVQRSHIEQEGLNLLTRSLNYDAVRIFSVWPYIQERFGYYNYEGAEEIENTLYRAVTERNIRFIFFKPFKVDDYNTRYDQFIYVTDYEEYEKMFERFEARIAQHGMTLGDSSRMEPIRVRIAKQTLMGWGIVAASILFLTYLIKLDKKYKYGLLAMGLLMVPAGFVVRPMLMDKLMALWAAVIFPSLSMVYFCHRCFKYIYKEDQKDKLHKKMIYAARDLIIVSAISLVGGLFVAGILSHIEYLLEMDIFRGVKISQMIPMIIYPAIFMAYFGYRRNVDKKHQPSIGLEDIKTFLFEDIKIVYVLLSAVFLGVLYIYLARTGHETNIQPSTFELIARNILEEKLLARPRTAEFLIAFPALMVGIYFAKARIKSLTFVAGLVAVIGQASIANTFSHLRTPVYLSTVRTLYALVLGVVVGIIYILILEIAIKLINKLKTEIAQHKSN</sequence>
<feature type="transmembrane region" description="Helical" evidence="1">
    <location>
        <begin position="691"/>
        <end position="712"/>
    </location>
</feature>
<protein>
    <submittedName>
        <fullName evidence="2">Uncharacterized protein</fullName>
    </submittedName>
</protein>
<reference evidence="2 3" key="1">
    <citation type="submission" date="2016-10" db="EMBL/GenBank/DDBJ databases">
        <authorList>
            <person name="de Groot N.N."/>
        </authorList>
    </citation>
    <scope>NUCLEOTIDE SEQUENCE [LARGE SCALE GENOMIC DNA]</scope>
    <source>
        <strain evidence="2 3">DSM 18979</strain>
    </source>
</reference>
<name>A0A1I0BGS8_9FIRM</name>
<dbReference type="InterPro" id="IPR043748">
    <property type="entry name" value="DUF5693"/>
</dbReference>
<organism evidence="2 3">
    <name type="scientific">Natronincola peptidivorans</name>
    <dbReference type="NCBI Taxonomy" id="426128"/>
    <lineage>
        <taxon>Bacteria</taxon>
        <taxon>Bacillati</taxon>
        <taxon>Bacillota</taxon>
        <taxon>Clostridia</taxon>
        <taxon>Peptostreptococcales</taxon>
        <taxon>Natronincolaceae</taxon>
        <taxon>Natronincola</taxon>
    </lineage>
</organism>
<feature type="transmembrane region" description="Helical" evidence="1">
    <location>
        <begin position="434"/>
        <end position="454"/>
    </location>
</feature>
<keyword evidence="1" id="KW-0812">Transmembrane</keyword>
<feature type="transmembrane region" description="Helical" evidence="1">
    <location>
        <begin position="460"/>
        <end position="477"/>
    </location>
</feature>
<dbReference type="RefSeq" id="WP_090440979.1">
    <property type="nucleotide sequence ID" value="NZ_FOHU01000004.1"/>
</dbReference>
<dbReference type="EMBL" id="FOHU01000004">
    <property type="protein sequence ID" value="SET06169.1"/>
    <property type="molecule type" value="Genomic_DNA"/>
</dbReference>
<feature type="transmembrane region" description="Helical" evidence="1">
    <location>
        <begin position="584"/>
        <end position="601"/>
    </location>
</feature>
<dbReference type="AlphaFoldDB" id="A0A1I0BGS8"/>
<keyword evidence="1" id="KW-0472">Membrane</keyword>
<dbReference type="STRING" id="426128.SAMN05660297_01264"/>
<feature type="transmembrane region" description="Helical" evidence="1">
    <location>
        <begin position="633"/>
        <end position="650"/>
    </location>
</feature>
<dbReference type="Pfam" id="PF18949">
    <property type="entry name" value="DUF5693"/>
    <property type="match status" value="1"/>
</dbReference>
<feature type="transmembrane region" description="Helical" evidence="1">
    <location>
        <begin position="498"/>
        <end position="521"/>
    </location>
</feature>
<feature type="transmembrane region" description="Helical" evidence="1">
    <location>
        <begin position="409"/>
        <end position="427"/>
    </location>
</feature>
<gene>
    <name evidence="2" type="ORF">SAMN05660297_01264</name>
</gene>
<feature type="transmembrane region" description="Helical" evidence="1">
    <location>
        <begin position="657"/>
        <end position="679"/>
    </location>
</feature>
<proteinExistence type="predicted"/>
<evidence type="ECO:0000256" key="1">
    <source>
        <dbReference type="SAM" id="Phobius"/>
    </source>
</evidence>
<keyword evidence="1" id="KW-1133">Transmembrane helix</keyword>